<dbReference type="AlphaFoldDB" id="A0AAJ2DAT1"/>
<accession>A0AAJ2DAT1</accession>
<reference evidence="1" key="1">
    <citation type="submission" date="2023-08" db="EMBL/GenBank/DDBJ databases">
        <title>The Comparative Genomic Analysis of Yersiniaceae from Polar Regions.</title>
        <authorList>
            <person name="Goncharov A."/>
            <person name="Aslanov B."/>
            <person name="Kolodzhieva V."/>
            <person name="Azarov D."/>
            <person name="Mochov A."/>
            <person name="Lebedeva E."/>
        </authorList>
    </citation>
    <scope>NUCLEOTIDE SEQUENCE</scope>
    <source>
        <strain evidence="1">Vf</strain>
    </source>
</reference>
<dbReference type="InterPro" id="IPR025320">
    <property type="entry name" value="DUF4225"/>
</dbReference>
<dbReference type="Proteomes" id="UP001224622">
    <property type="component" value="Unassembled WGS sequence"/>
</dbReference>
<evidence type="ECO:0000313" key="2">
    <source>
        <dbReference type="Proteomes" id="UP001224622"/>
    </source>
</evidence>
<dbReference type="Pfam" id="PF13988">
    <property type="entry name" value="DUF4225"/>
    <property type="match status" value="1"/>
</dbReference>
<evidence type="ECO:0000313" key="1">
    <source>
        <dbReference type="EMBL" id="MDQ9126956.1"/>
    </source>
</evidence>
<comment type="caution">
    <text evidence="1">The sequence shown here is derived from an EMBL/GenBank/DDBJ whole genome shotgun (WGS) entry which is preliminary data.</text>
</comment>
<gene>
    <name evidence="1" type="ORF">RDT67_10990</name>
</gene>
<proteinExistence type="predicted"/>
<organism evidence="1 2">
    <name type="scientific">Serratia fonticola</name>
    <dbReference type="NCBI Taxonomy" id="47917"/>
    <lineage>
        <taxon>Bacteria</taxon>
        <taxon>Pseudomonadati</taxon>
        <taxon>Pseudomonadota</taxon>
        <taxon>Gammaproteobacteria</taxon>
        <taxon>Enterobacterales</taxon>
        <taxon>Yersiniaceae</taxon>
        <taxon>Serratia</taxon>
    </lineage>
</organism>
<name>A0AAJ2DAT1_SERFO</name>
<dbReference type="EMBL" id="JAVIGA010000009">
    <property type="protein sequence ID" value="MDQ9126956.1"/>
    <property type="molecule type" value="Genomic_DNA"/>
</dbReference>
<protein>
    <submittedName>
        <fullName evidence="1">DUF4225 domain-containing protein</fullName>
    </submittedName>
</protein>
<dbReference type="RefSeq" id="WP_309047408.1">
    <property type="nucleotide sequence ID" value="NZ_JAVIGA010000009.1"/>
</dbReference>
<sequence length="237" mass="26301">MCFLRQKCTIKIFFSKKIDDLINRYILTCRAATTQEGQRNAYVCLIAEKNSLQQQYESLQLNRVKKAIYIEITNDNGILIYVVKGIGLIAGVSQVVAGAASILSSRGSNIAGFLLVSHGFNNIYENGYFIINGVDDIGPVRDLYRIIAKKSGYDNKIADIVYGGVDLALSVHGLFFTKKVVSNYRSLMNYENGPDTLKLYDVIDDNLLMTIKTMGKLSLGLEITGDMVTVSGIWDNL</sequence>